<dbReference type="Proteomes" id="UP000054564">
    <property type="component" value="Unassembled WGS sequence"/>
</dbReference>
<organism evidence="2 3">
    <name type="scientific">Puccinia striiformis f. sp. tritici PST-78</name>
    <dbReference type="NCBI Taxonomy" id="1165861"/>
    <lineage>
        <taxon>Eukaryota</taxon>
        <taxon>Fungi</taxon>
        <taxon>Dikarya</taxon>
        <taxon>Basidiomycota</taxon>
        <taxon>Pucciniomycotina</taxon>
        <taxon>Pucciniomycetes</taxon>
        <taxon>Pucciniales</taxon>
        <taxon>Pucciniaceae</taxon>
        <taxon>Puccinia</taxon>
    </lineage>
</organism>
<evidence type="ECO:0000313" key="3">
    <source>
        <dbReference type="Proteomes" id="UP000054564"/>
    </source>
</evidence>
<keyword evidence="3" id="KW-1185">Reference proteome</keyword>
<accession>A0A0L0V9R5</accession>
<dbReference type="EMBL" id="AJIL01000088">
    <property type="protein sequence ID" value="KNE96018.1"/>
    <property type="molecule type" value="Genomic_DNA"/>
</dbReference>
<feature type="region of interest" description="Disordered" evidence="1">
    <location>
        <begin position="57"/>
        <end position="81"/>
    </location>
</feature>
<comment type="caution">
    <text evidence="2">The sequence shown here is derived from an EMBL/GenBank/DDBJ whole genome shotgun (WGS) entry which is preliminary data.</text>
</comment>
<evidence type="ECO:0000313" key="2">
    <source>
        <dbReference type="EMBL" id="KNE96018.1"/>
    </source>
</evidence>
<protein>
    <submittedName>
        <fullName evidence="2">Uncharacterized protein</fullName>
    </submittedName>
</protein>
<feature type="compositionally biased region" description="Pro residues" evidence="1">
    <location>
        <begin position="64"/>
        <end position="76"/>
    </location>
</feature>
<sequence length="149" mass="16081">MHATGASLESSTSPTSGSLWRLHSYLDSIECCHFCKKTRVSEPGACQGQIDKDYTNIPASFVAPPKPPKPWGPPPSNTGVEELPNQFTYDLAAVDAVQAVGLELPKDKDDSTLYPRLSSAAIATYRELGALDASVQDVAFNNTDPRLEE</sequence>
<dbReference type="AlphaFoldDB" id="A0A0L0V9R5"/>
<name>A0A0L0V9R5_9BASI</name>
<reference evidence="3" key="1">
    <citation type="submission" date="2014-03" db="EMBL/GenBank/DDBJ databases">
        <title>The Genome Sequence of Puccinia striiformis f. sp. tritici PST-78.</title>
        <authorList>
            <consortium name="The Broad Institute Genome Sequencing Platform"/>
            <person name="Cuomo C."/>
            <person name="Hulbert S."/>
            <person name="Chen X."/>
            <person name="Walker B."/>
            <person name="Young S.K."/>
            <person name="Zeng Q."/>
            <person name="Gargeya S."/>
            <person name="Fitzgerald M."/>
            <person name="Haas B."/>
            <person name="Abouelleil A."/>
            <person name="Alvarado L."/>
            <person name="Arachchi H.M."/>
            <person name="Berlin A.M."/>
            <person name="Chapman S.B."/>
            <person name="Goldberg J."/>
            <person name="Griggs A."/>
            <person name="Gujja S."/>
            <person name="Hansen M."/>
            <person name="Howarth C."/>
            <person name="Imamovic A."/>
            <person name="Larimer J."/>
            <person name="McCowan C."/>
            <person name="Montmayeur A."/>
            <person name="Murphy C."/>
            <person name="Neiman D."/>
            <person name="Pearson M."/>
            <person name="Priest M."/>
            <person name="Roberts A."/>
            <person name="Saif S."/>
            <person name="Shea T."/>
            <person name="Sisk P."/>
            <person name="Sykes S."/>
            <person name="Wortman J."/>
            <person name="Nusbaum C."/>
            <person name="Birren B."/>
        </authorList>
    </citation>
    <scope>NUCLEOTIDE SEQUENCE [LARGE SCALE GENOMIC DNA]</scope>
    <source>
        <strain evidence="3">race PST-78</strain>
    </source>
</reference>
<evidence type="ECO:0000256" key="1">
    <source>
        <dbReference type="SAM" id="MobiDB-lite"/>
    </source>
</evidence>
<proteinExistence type="predicted"/>
<gene>
    <name evidence="2" type="ORF">PSTG_10709</name>
</gene>